<evidence type="ECO:0000256" key="1">
    <source>
        <dbReference type="SAM" id="SignalP"/>
    </source>
</evidence>
<name>A0A3B0N1H6_THEAN</name>
<dbReference type="AlphaFoldDB" id="A0A3B0N1H6"/>
<gene>
    <name evidence="2" type="ORF">TAT_000070900</name>
    <name evidence="3" type="ORF">TAV_000070400</name>
</gene>
<evidence type="ECO:0000313" key="2">
    <source>
        <dbReference type="EMBL" id="SVP88857.1"/>
    </source>
</evidence>
<protein>
    <submittedName>
        <fullName evidence="3">Uncharacterized protein</fullName>
    </submittedName>
</protein>
<feature type="signal peptide" evidence="1">
    <location>
        <begin position="1"/>
        <end position="23"/>
    </location>
</feature>
<keyword evidence="1" id="KW-0732">Signal</keyword>
<dbReference type="VEuPathDB" id="PiroplasmaDB:TA06675"/>
<evidence type="ECO:0000313" key="3">
    <source>
        <dbReference type="EMBL" id="SVP90001.1"/>
    </source>
</evidence>
<proteinExistence type="predicted"/>
<sequence length="201" mass="23469">MYNTFYLLFSFILLSNFTIFAQSNYNINIIFNGVMYNKDVKNNDLLSAIDSIVREQNFDYKSITNHLNYYSIYYQNKLINSLNNLKINSNNNYLYVYYTQQGLNEIYLSNNINNLLSLVKKFINNSEMYTIIEQVFKSDFIISLLQSILFSNGNKNNSQNSLLLKLLLNKFDNASTPNNKDKGKESKDRENKISNVLVSLN</sequence>
<accession>A0A3B0N1H6</accession>
<organism evidence="3">
    <name type="scientific">Theileria annulata</name>
    <dbReference type="NCBI Taxonomy" id="5874"/>
    <lineage>
        <taxon>Eukaryota</taxon>
        <taxon>Sar</taxon>
        <taxon>Alveolata</taxon>
        <taxon>Apicomplexa</taxon>
        <taxon>Aconoidasida</taxon>
        <taxon>Piroplasmida</taxon>
        <taxon>Theileriidae</taxon>
        <taxon>Theileria</taxon>
    </lineage>
</organism>
<dbReference type="EMBL" id="UIVT01000001">
    <property type="protein sequence ID" value="SVP88857.1"/>
    <property type="molecule type" value="Genomic_DNA"/>
</dbReference>
<feature type="chain" id="PRO_5036076055" evidence="1">
    <location>
        <begin position="24"/>
        <end position="201"/>
    </location>
</feature>
<dbReference type="EMBL" id="UIVS01000001">
    <property type="protein sequence ID" value="SVP90001.1"/>
    <property type="molecule type" value="Genomic_DNA"/>
</dbReference>
<reference evidence="3" key="1">
    <citation type="submission" date="2018-07" db="EMBL/GenBank/DDBJ databases">
        <authorList>
            <person name="Quirk P.G."/>
            <person name="Krulwich T.A."/>
        </authorList>
    </citation>
    <scope>NUCLEOTIDE SEQUENCE</scope>
    <source>
        <strain evidence="3">Anand</strain>
    </source>
</reference>